<evidence type="ECO:0000313" key="2">
    <source>
        <dbReference type="WBParaSite" id="L893_g5824.t1"/>
    </source>
</evidence>
<dbReference type="Proteomes" id="UP000095287">
    <property type="component" value="Unplaced"/>
</dbReference>
<proteinExistence type="predicted"/>
<evidence type="ECO:0000313" key="1">
    <source>
        <dbReference type="Proteomes" id="UP000095287"/>
    </source>
</evidence>
<name>A0A1I8AGW3_9BILA</name>
<accession>A0A1I8AGW3</accession>
<dbReference type="WBParaSite" id="L893_g5824.t1">
    <property type="protein sequence ID" value="L893_g5824.t1"/>
    <property type="gene ID" value="L893_g5824"/>
</dbReference>
<reference evidence="2" key="1">
    <citation type="submission" date="2016-11" db="UniProtKB">
        <authorList>
            <consortium name="WormBaseParasite"/>
        </authorList>
    </citation>
    <scope>IDENTIFICATION</scope>
</reference>
<organism evidence="1 2">
    <name type="scientific">Steinernema glaseri</name>
    <dbReference type="NCBI Taxonomy" id="37863"/>
    <lineage>
        <taxon>Eukaryota</taxon>
        <taxon>Metazoa</taxon>
        <taxon>Ecdysozoa</taxon>
        <taxon>Nematoda</taxon>
        <taxon>Chromadorea</taxon>
        <taxon>Rhabditida</taxon>
        <taxon>Tylenchina</taxon>
        <taxon>Panagrolaimomorpha</taxon>
        <taxon>Strongyloidoidea</taxon>
        <taxon>Steinernematidae</taxon>
        <taxon>Steinernema</taxon>
    </lineage>
</organism>
<sequence length="86" mass="10274">MAFLYPRHFPEAPVLWTEPAWLPVVTREQERTLIARMETVYDIELFKQLFSLNERSVITGRFMNPIHAVDNWFEDRDDFDSDSDPI</sequence>
<dbReference type="AlphaFoldDB" id="A0A1I8AGW3"/>
<protein>
    <submittedName>
        <fullName evidence="2">Cytoplasmic protein</fullName>
    </submittedName>
</protein>
<keyword evidence="1" id="KW-1185">Reference proteome</keyword>